<comment type="caution">
    <text evidence="2">The sequence shown here is derived from an EMBL/GenBank/DDBJ whole genome shotgun (WGS) entry which is preliminary data.</text>
</comment>
<gene>
    <name evidence="2" type="ORF">CRT60_23780</name>
</gene>
<dbReference type="SUPFAM" id="SSF52980">
    <property type="entry name" value="Restriction endonuclease-like"/>
    <property type="match status" value="1"/>
</dbReference>
<dbReference type="AlphaFoldDB" id="A0A2B8B6R6"/>
<sequence>MPLVRRFTPLTTVEEFLAMEFRDDARYELVDGGIVAQGHPSRAHSTLQIALGAALRDALREKGKRDGSRCRALSEASVRPHFDPTHNYRVADLAVTCEPFDPDIPYTTAPVLLVEILSPTEEKAQRAKLHAYAAMPSVREILFLDSRTIRAELHRRDSDNLWPAAPEVLEEEGRLVLETAGLDMPLAELYRDLGF</sequence>
<dbReference type="PANTHER" id="PTHR36558">
    <property type="entry name" value="GLR1098 PROTEIN"/>
    <property type="match status" value="1"/>
</dbReference>
<dbReference type="Gene3D" id="3.90.1570.10">
    <property type="entry name" value="tt1808, chain A"/>
    <property type="match status" value="1"/>
</dbReference>
<dbReference type="InterPro" id="IPR012296">
    <property type="entry name" value="Nuclease_put_TT1808"/>
</dbReference>
<proteinExistence type="predicted"/>
<accession>A0A2B8B6R6</accession>
<name>A0A2B8B6R6_9PROT</name>
<evidence type="ECO:0000313" key="3">
    <source>
        <dbReference type="Proteomes" id="UP000225379"/>
    </source>
</evidence>
<keyword evidence="3" id="KW-1185">Reference proteome</keyword>
<dbReference type="CDD" id="cd06260">
    <property type="entry name" value="DUF820-like"/>
    <property type="match status" value="1"/>
</dbReference>
<reference evidence="3" key="1">
    <citation type="submission" date="2017-10" db="EMBL/GenBank/DDBJ databases">
        <authorList>
            <person name="Kravchenko I.K."/>
            <person name="Grouzdev D.S."/>
        </authorList>
    </citation>
    <scope>NUCLEOTIDE SEQUENCE [LARGE SCALE GENOMIC DNA]</scope>
    <source>
        <strain evidence="3">B2</strain>
    </source>
</reference>
<feature type="domain" description="Putative restriction endonuclease" evidence="1">
    <location>
        <begin position="13"/>
        <end position="177"/>
    </location>
</feature>
<dbReference type="EMBL" id="PDKW01000043">
    <property type="protein sequence ID" value="PGH52957.1"/>
    <property type="molecule type" value="Genomic_DNA"/>
</dbReference>
<organism evidence="2 3">
    <name type="scientific">Azospirillum palustre</name>
    <dbReference type="NCBI Taxonomy" id="2044885"/>
    <lineage>
        <taxon>Bacteria</taxon>
        <taxon>Pseudomonadati</taxon>
        <taxon>Pseudomonadota</taxon>
        <taxon>Alphaproteobacteria</taxon>
        <taxon>Rhodospirillales</taxon>
        <taxon>Azospirillaceae</taxon>
        <taxon>Azospirillum</taxon>
    </lineage>
</organism>
<dbReference type="Proteomes" id="UP000225379">
    <property type="component" value="Unassembled WGS sequence"/>
</dbReference>
<dbReference type="InterPro" id="IPR008538">
    <property type="entry name" value="Uma2"/>
</dbReference>
<dbReference type="InterPro" id="IPR011335">
    <property type="entry name" value="Restrct_endonuc-II-like"/>
</dbReference>
<dbReference type="RefSeq" id="WP_098739052.1">
    <property type="nucleotide sequence ID" value="NZ_PDKW01000043.1"/>
</dbReference>
<dbReference type="OrthoDB" id="155284at2"/>
<dbReference type="Pfam" id="PF05685">
    <property type="entry name" value="Uma2"/>
    <property type="match status" value="1"/>
</dbReference>
<evidence type="ECO:0000313" key="2">
    <source>
        <dbReference type="EMBL" id="PGH52957.1"/>
    </source>
</evidence>
<dbReference type="PANTHER" id="PTHR36558:SF1">
    <property type="entry name" value="RESTRICTION ENDONUCLEASE DOMAIN-CONTAINING PROTEIN-RELATED"/>
    <property type="match status" value="1"/>
</dbReference>
<evidence type="ECO:0000259" key="1">
    <source>
        <dbReference type="Pfam" id="PF05685"/>
    </source>
</evidence>
<protein>
    <recommendedName>
        <fullName evidence="1">Putative restriction endonuclease domain-containing protein</fullName>
    </recommendedName>
</protein>